<comment type="caution">
    <text evidence="2">The sequence shown here is derived from an EMBL/GenBank/DDBJ whole genome shotgun (WGS) entry which is preliminary data.</text>
</comment>
<dbReference type="Pfam" id="PF12867">
    <property type="entry name" value="DinB_2"/>
    <property type="match status" value="1"/>
</dbReference>
<evidence type="ECO:0000313" key="2">
    <source>
        <dbReference type="EMBL" id="MFD2034047.1"/>
    </source>
</evidence>
<organism evidence="2 3">
    <name type="scientific">Belliella marina</name>
    <dbReference type="NCBI Taxonomy" id="1644146"/>
    <lineage>
        <taxon>Bacteria</taxon>
        <taxon>Pseudomonadati</taxon>
        <taxon>Bacteroidota</taxon>
        <taxon>Cytophagia</taxon>
        <taxon>Cytophagales</taxon>
        <taxon>Cyclobacteriaceae</taxon>
        <taxon>Belliella</taxon>
    </lineage>
</organism>
<gene>
    <name evidence="2" type="ORF">ACFSKL_04550</name>
</gene>
<name>A0ABW4VKN2_9BACT</name>
<dbReference type="Proteomes" id="UP001597361">
    <property type="component" value="Unassembled WGS sequence"/>
</dbReference>
<reference evidence="3" key="1">
    <citation type="journal article" date="2019" name="Int. J. Syst. Evol. Microbiol.">
        <title>The Global Catalogue of Microorganisms (GCM) 10K type strain sequencing project: providing services to taxonomists for standard genome sequencing and annotation.</title>
        <authorList>
            <consortium name="The Broad Institute Genomics Platform"/>
            <consortium name="The Broad Institute Genome Sequencing Center for Infectious Disease"/>
            <person name="Wu L."/>
            <person name="Ma J."/>
        </authorList>
    </citation>
    <scope>NUCLEOTIDE SEQUENCE [LARGE SCALE GENOMIC DNA]</scope>
    <source>
        <strain evidence="3">CGMCC 1.15180</strain>
    </source>
</reference>
<accession>A0ABW4VKN2</accession>
<dbReference type="InterPro" id="IPR024775">
    <property type="entry name" value="DinB-like"/>
</dbReference>
<dbReference type="SUPFAM" id="SSF109854">
    <property type="entry name" value="DinB/YfiT-like putative metalloenzymes"/>
    <property type="match status" value="1"/>
</dbReference>
<dbReference type="Gene3D" id="1.20.120.450">
    <property type="entry name" value="dinb family like domain"/>
    <property type="match status" value="1"/>
</dbReference>
<dbReference type="EMBL" id="JBHUHR010000015">
    <property type="protein sequence ID" value="MFD2034047.1"/>
    <property type="molecule type" value="Genomic_DNA"/>
</dbReference>
<feature type="domain" description="DinB-like" evidence="1">
    <location>
        <begin position="27"/>
        <end position="149"/>
    </location>
</feature>
<dbReference type="RefSeq" id="WP_376883884.1">
    <property type="nucleotide sequence ID" value="NZ_JBHUHR010000015.1"/>
</dbReference>
<sequence length="160" mass="18712">MDRKIVENIRGQLKDVQNGITWYDDNIEKKIKPITEKQAFIRPIPEIHSIAELISHIWVWRMHTLKKLKGLDSNLTIESPENWKGNEELKTIGWTQLKEDLKQSQHELVQFLADKDDAYLESHALGEKYTPKQMAEGIIHHDLYHLGQIGITIKLLNDRL</sequence>
<protein>
    <submittedName>
        <fullName evidence="2">DinB family protein</fullName>
    </submittedName>
</protein>
<evidence type="ECO:0000259" key="1">
    <source>
        <dbReference type="Pfam" id="PF12867"/>
    </source>
</evidence>
<evidence type="ECO:0000313" key="3">
    <source>
        <dbReference type="Proteomes" id="UP001597361"/>
    </source>
</evidence>
<proteinExistence type="predicted"/>
<keyword evidence="3" id="KW-1185">Reference proteome</keyword>
<dbReference type="InterPro" id="IPR034660">
    <property type="entry name" value="DinB/YfiT-like"/>
</dbReference>